<reference evidence="1" key="2">
    <citation type="submission" date="2023-06" db="EMBL/GenBank/DDBJ databases">
        <authorList>
            <person name="Swenson N.G."/>
            <person name="Wegrzyn J.L."/>
            <person name="Mcevoy S.L."/>
        </authorList>
    </citation>
    <scope>NUCLEOTIDE SEQUENCE</scope>
    <source>
        <strain evidence="1">NS2018</strain>
        <tissue evidence="1">Leaf</tissue>
    </source>
</reference>
<evidence type="ECO:0000313" key="2">
    <source>
        <dbReference type="Proteomes" id="UP001168877"/>
    </source>
</evidence>
<protein>
    <submittedName>
        <fullName evidence="1">Uncharacterized protein</fullName>
    </submittedName>
</protein>
<dbReference type="EMBL" id="JAUESC010000385">
    <property type="protein sequence ID" value="KAK0578653.1"/>
    <property type="molecule type" value="Genomic_DNA"/>
</dbReference>
<name>A0AA39VHJ9_ACESA</name>
<reference evidence="1" key="1">
    <citation type="journal article" date="2022" name="Plant J.">
        <title>Strategies of tolerance reflected in two North American maple genomes.</title>
        <authorList>
            <person name="McEvoy S.L."/>
            <person name="Sezen U.U."/>
            <person name="Trouern-Trend A."/>
            <person name="McMahon S.M."/>
            <person name="Schaberg P.G."/>
            <person name="Yang J."/>
            <person name="Wegrzyn J.L."/>
            <person name="Swenson N.G."/>
        </authorList>
    </citation>
    <scope>NUCLEOTIDE SEQUENCE</scope>
    <source>
        <strain evidence="1">NS2018</strain>
    </source>
</reference>
<comment type="caution">
    <text evidence="1">The sequence shown here is derived from an EMBL/GenBank/DDBJ whole genome shotgun (WGS) entry which is preliminary data.</text>
</comment>
<dbReference type="Proteomes" id="UP001168877">
    <property type="component" value="Unassembled WGS sequence"/>
</dbReference>
<proteinExistence type="predicted"/>
<accession>A0AA39VHJ9</accession>
<gene>
    <name evidence="1" type="ORF">LWI29_013815</name>
</gene>
<keyword evidence="2" id="KW-1185">Reference proteome</keyword>
<evidence type="ECO:0000313" key="1">
    <source>
        <dbReference type="EMBL" id="KAK0578653.1"/>
    </source>
</evidence>
<dbReference type="AlphaFoldDB" id="A0AA39VHJ9"/>
<organism evidence="1 2">
    <name type="scientific">Acer saccharum</name>
    <name type="common">Sugar maple</name>
    <dbReference type="NCBI Taxonomy" id="4024"/>
    <lineage>
        <taxon>Eukaryota</taxon>
        <taxon>Viridiplantae</taxon>
        <taxon>Streptophyta</taxon>
        <taxon>Embryophyta</taxon>
        <taxon>Tracheophyta</taxon>
        <taxon>Spermatophyta</taxon>
        <taxon>Magnoliopsida</taxon>
        <taxon>eudicotyledons</taxon>
        <taxon>Gunneridae</taxon>
        <taxon>Pentapetalae</taxon>
        <taxon>rosids</taxon>
        <taxon>malvids</taxon>
        <taxon>Sapindales</taxon>
        <taxon>Sapindaceae</taxon>
        <taxon>Hippocastanoideae</taxon>
        <taxon>Acereae</taxon>
        <taxon>Acer</taxon>
    </lineage>
</organism>
<sequence>MNQLACFLGVMKIMLNQFHMKMSSTLMNELIPPENVEYLDDEPVRDATCDESAFDNEYETVMAVGFSKDFVPNPTLVAKDDPIKQGAKRARAEFGSSALECDSNMSTAHLHDELMGRDKEPDEEDRSCRETVMLDVEPEVAALLPEDSADDHQLRGPRLLECHLGGVIEVLLDTLLQGR</sequence>